<accession>A0A6A6BVH8</accession>
<evidence type="ECO:0000256" key="1">
    <source>
        <dbReference type="SAM" id="MobiDB-lite"/>
    </source>
</evidence>
<dbReference type="Pfam" id="PF24845">
    <property type="entry name" value="DUF7721"/>
    <property type="match status" value="1"/>
</dbReference>
<reference evidence="3" key="1">
    <citation type="journal article" date="2020" name="Stud. Mycol.">
        <title>101 Dothideomycetes genomes: a test case for predicting lifestyles and emergence of pathogens.</title>
        <authorList>
            <person name="Haridas S."/>
            <person name="Albert R."/>
            <person name="Binder M."/>
            <person name="Bloem J."/>
            <person name="Labutti K."/>
            <person name="Salamov A."/>
            <person name="Andreopoulos B."/>
            <person name="Baker S."/>
            <person name="Barry K."/>
            <person name="Bills G."/>
            <person name="Bluhm B."/>
            <person name="Cannon C."/>
            <person name="Castanera R."/>
            <person name="Culley D."/>
            <person name="Daum C."/>
            <person name="Ezra D."/>
            <person name="Gonzalez J."/>
            <person name="Henrissat B."/>
            <person name="Kuo A."/>
            <person name="Liang C."/>
            <person name="Lipzen A."/>
            <person name="Lutzoni F."/>
            <person name="Magnuson J."/>
            <person name="Mondo S."/>
            <person name="Nolan M."/>
            <person name="Ohm R."/>
            <person name="Pangilinan J."/>
            <person name="Park H.-J."/>
            <person name="Ramirez L."/>
            <person name="Alfaro M."/>
            <person name="Sun H."/>
            <person name="Tritt A."/>
            <person name="Yoshinaga Y."/>
            <person name="Zwiers L.-H."/>
            <person name="Turgeon B."/>
            <person name="Goodwin S."/>
            <person name="Spatafora J."/>
            <person name="Crous P."/>
            <person name="Grigoriev I."/>
        </authorList>
    </citation>
    <scope>NUCLEOTIDE SEQUENCE</scope>
    <source>
        <strain evidence="3">CBS 121167</strain>
    </source>
</reference>
<dbReference type="AlphaFoldDB" id="A0A6A6BVH8"/>
<dbReference type="InterPro" id="IPR056138">
    <property type="entry name" value="DUF7721"/>
</dbReference>
<organism evidence="3 4">
    <name type="scientific">Aplosporella prunicola CBS 121167</name>
    <dbReference type="NCBI Taxonomy" id="1176127"/>
    <lineage>
        <taxon>Eukaryota</taxon>
        <taxon>Fungi</taxon>
        <taxon>Dikarya</taxon>
        <taxon>Ascomycota</taxon>
        <taxon>Pezizomycotina</taxon>
        <taxon>Dothideomycetes</taxon>
        <taxon>Dothideomycetes incertae sedis</taxon>
        <taxon>Botryosphaeriales</taxon>
        <taxon>Aplosporellaceae</taxon>
        <taxon>Aplosporella</taxon>
    </lineage>
</organism>
<dbReference type="EMBL" id="ML995475">
    <property type="protein sequence ID" value="KAF2146691.1"/>
    <property type="molecule type" value="Genomic_DNA"/>
</dbReference>
<evidence type="ECO:0000313" key="3">
    <source>
        <dbReference type="EMBL" id="KAF2146691.1"/>
    </source>
</evidence>
<dbReference type="OrthoDB" id="2290255at2759"/>
<evidence type="ECO:0000313" key="4">
    <source>
        <dbReference type="Proteomes" id="UP000799438"/>
    </source>
</evidence>
<sequence length="195" mass="19942">MSSNEYYNSSGTPYANAPGYGEPHHEFHGAAEEAAAHAEGSGDSSLFSNVLGMLSGKKQELANEQVNEEHAVEQHKSFYGGGHESSAPQATSDNMGAAAAMQALQMFLNSKSGGGSSSGGGQGQFIAMAMAQASKLFDQQSAQGNTHEGASKESAVQQAAQMAIKMYMKSEMSGGSSGGNSSGGGLMGLASKFLK</sequence>
<name>A0A6A6BVH8_9PEZI</name>
<protein>
    <recommendedName>
        <fullName evidence="2">DUF7721 domain-containing protein</fullName>
    </recommendedName>
</protein>
<proteinExistence type="predicted"/>
<feature type="domain" description="DUF7721" evidence="2">
    <location>
        <begin position="27"/>
        <end position="111"/>
    </location>
</feature>
<keyword evidence="4" id="KW-1185">Reference proteome</keyword>
<feature type="compositionally biased region" description="Polar residues" evidence="1">
    <location>
        <begin position="1"/>
        <end position="13"/>
    </location>
</feature>
<gene>
    <name evidence="3" type="ORF">K452DRAFT_314931</name>
</gene>
<feature type="compositionally biased region" description="Basic and acidic residues" evidence="1">
    <location>
        <begin position="22"/>
        <end position="36"/>
    </location>
</feature>
<feature type="region of interest" description="Disordered" evidence="1">
    <location>
        <begin position="1"/>
        <end position="42"/>
    </location>
</feature>
<dbReference type="PANTHER" id="PTHR39477:SF1">
    <property type="entry name" value="BETA-FLANKING PROTEIN"/>
    <property type="match status" value="1"/>
</dbReference>
<dbReference type="RefSeq" id="XP_033402400.1">
    <property type="nucleotide sequence ID" value="XM_033543815.1"/>
</dbReference>
<dbReference type="GeneID" id="54301312"/>
<dbReference type="Proteomes" id="UP000799438">
    <property type="component" value="Unassembled WGS sequence"/>
</dbReference>
<evidence type="ECO:0000259" key="2">
    <source>
        <dbReference type="Pfam" id="PF24845"/>
    </source>
</evidence>
<dbReference type="PANTHER" id="PTHR39477">
    <property type="entry name" value="CHROMOSOME 8, WHOLE GENOME SHOTGUN SEQUENCE"/>
    <property type="match status" value="1"/>
</dbReference>